<sequence length="35" mass="4146">MYFRFIFHNYLALGYLCSVILVITLVISFNKSPFD</sequence>
<name>A0A2P2P6Z3_RHIMU</name>
<proteinExistence type="predicted"/>
<protein>
    <submittedName>
        <fullName evidence="2">Uncharacterized protein</fullName>
    </submittedName>
</protein>
<reference evidence="2" key="1">
    <citation type="submission" date="2018-02" db="EMBL/GenBank/DDBJ databases">
        <title>Rhizophora mucronata_Transcriptome.</title>
        <authorList>
            <person name="Meera S.P."/>
            <person name="Sreeshan A."/>
            <person name="Augustine A."/>
        </authorList>
    </citation>
    <scope>NUCLEOTIDE SEQUENCE</scope>
    <source>
        <tissue evidence="2">Leaf</tissue>
    </source>
</reference>
<feature type="transmembrane region" description="Helical" evidence="1">
    <location>
        <begin position="12"/>
        <end position="29"/>
    </location>
</feature>
<keyword evidence="1" id="KW-1133">Transmembrane helix</keyword>
<dbReference type="EMBL" id="GGEC01069897">
    <property type="protein sequence ID" value="MBX50381.1"/>
    <property type="molecule type" value="Transcribed_RNA"/>
</dbReference>
<keyword evidence="1" id="KW-0812">Transmembrane</keyword>
<organism evidence="2">
    <name type="scientific">Rhizophora mucronata</name>
    <name type="common">Asiatic mangrove</name>
    <dbReference type="NCBI Taxonomy" id="61149"/>
    <lineage>
        <taxon>Eukaryota</taxon>
        <taxon>Viridiplantae</taxon>
        <taxon>Streptophyta</taxon>
        <taxon>Embryophyta</taxon>
        <taxon>Tracheophyta</taxon>
        <taxon>Spermatophyta</taxon>
        <taxon>Magnoliopsida</taxon>
        <taxon>eudicotyledons</taxon>
        <taxon>Gunneridae</taxon>
        <taxon>Pentapetalae</taxon>
        <taxon>rosids</taxon>
        <taxon>fabids</taxon>
        <taxon>Malpighiales</taxon>
        <taxon>Rhizophoraceae</taxon>
        <taxon>Rhizophora</taxon>
    </lineage>
</organism>
<evidence type="ECO:0000256" key="1">
    <source>
        <dbReference type="SAM" id="Phobius"/>
    </source>
</evidence>
<keyword evidence="1" id="KW-0472">Membrane</keyword>
<accession>A0A2P2P6Z3</accession>
<dbReference type="AlphaFoldDB" id="A0A2P2P6Z3"/>
<evidence type="ECO:0000313" key="2">
    <source>
        <dbReference type="EMBL" id="MBX50381.1"/>
    </source>
</evidence>